<dbReference type="Proteomes" id="UP000243006">
    <property type="component" value="Unassembled WGS sequence"/>
</dbReference>
<protein>
    <submittedName>
        <fullName evidence="6">Putative homeobox domain protein</fullName>
    </submittedName>
</protein>
<dbReference type="PANTHER" id="PTHR24329">
    <property type="entry name" value="HOMEOBOX PROTEIN ARISTALESS"/>
    <property type="match status" value="1"/>
</dbReference>
<dbReference type="PROSITE" id="PS50071">
    <property type="entry name" value="HOMEOBOX_2"/>
    <property type="match status" value="1"/>
</dbReference>
<evidence type="ECO:0000256" key="1">
    <source>
        <dbReference type="ARBA" id="ARBA00004123"/>
    </source>
</evidence>
<evidence type="ECO:0000313" key="6">
    <source>
        <dbReference type="EMBL" id="OUC44901.1"/>
    </source>
</evidence>
<feature type="compositionally biased region" description="Low complexity" evidence="4">
    <location>
        <begin position="11"/>
        <end position="21"/>
    </location>
</feature>
<dbReference type="EMBL" id="LVZM01011362">
    <property type="protein sequence ID" value="OUC44901.1"/>
    <property type="molecule type" value="Genomic_DNA"/>
</dbReference>
<dbReference type="GO" id="GO:0000981">
    <property type="term" value="F:DNA-binding transcription factor activity, RNA polymerase II-specific"/>
    <property type="evidence" value="ECO:0007669"/>
    <property type="project" value="TreeGrafter"/>
</dbReference>
<comment type="subcellular location">
    <subcellularLocation>
        <location evidence="1 2 3">Nucleus</location>
    </subcellularLocation>
</comment>
<feature type="DNA-binding region" description="Homeobox" evidence="2">
    <location>
        <begin position="27"/>
        <end position="73"/>
    </location>
</feature>
<accession>A0A1Y3EIK2</accession>
<dbReference type="GO" id="GO:0000977">
    <property type="term" value="F:RNA polymerase II transcription regulatory region sequence-specific DNA binding"/>
    <property type="evidence" value="ECO:0007669"/>
    <property type="project" value="TreeGrafter"/>
</dbReference>
<dbReference type="SMART" id="SM00389">
    <property type="entry name" value="HOX"/>
    <property type="match status" value="1"/>
</dbReference>
<feature type="compositionally biased region" description="Basic and acidic residues" evidence="4">
    <location>
        <begin position="1"/>
        <end position="10"/>
    </location>
</feature>
<dbReference type="AlphaFoldDB" id="A0A1Y3EIK2"/>
<dbReference type="Gene3D" id="1.10.10.60">
    <property type="entry name" value="Homeodomain-like"/>
    <property type="match status" value="1"/>
</dbReference>
<name>A0A1Y3EIK2_9BILA</name>
<feature type="domain" description="Homeobox" evidence="5">
    <location>
        <begin position="25"/>
        <end position="72"/>
    </location>
</feature>
<dbReference type="InterPro" id="IPR050649">
    <property type="entry name" value="Paired_Homeobox_TFs"/>
</dbReference>
<proteinExistence type="predicted"/>
<gene>
    <name evidence="6" type="ORF">D917_02116</name>
</gene>
<comment type="caution">
    <text evidence="6">The sequence shown here is derived from an EMBL/GenBank/DDBJ whole genome shotgun (WGS) entry which is preliminary data.</text>
</comment>
<dbReference type="Pfam" id="PF00046">
    <property type="entry name" value="Homeodomain"/>
    <property type="match status" value="1"/>
</dbReference>
<evidence type="ECO:0000256" key="4">
    <source>
        <dbReference type="SAM" id="MobiDB-lite"/>
    </source>
</evidence>
<feature type="non-terminal residue" evidence="6">
    <location>
        <position position="1"/>
    </location>
</feature>
<evidence type="ECO:0000256" key="2">
    <source>
        <dbReference type="PROSITE-ProRule" id="PRU00108"/>
    </source>
</evidence>
<dbReference type="InterPro" id="IPR009057">
    <property type="entry name" value="Homeodomain-like_sf"/>
</dbReference>
<dbReference type="SUPFAM" id="SSF46689">
    <property type="entry name" value="Homeodomain-like"/>
    <property type="match status" value="1"/>
</dbReference>
<dbReference type="PANTHER" id="PTHR24329:SF520">
    <property type="entry name" value="ALX HOMEOBOX PROTEIN 1-LIKE PROTEIN"/>
    <property type="match status" value="1"/>
</dbReference>
<evidence type="ECO:0000313" key="7">
    <source>
        <dbReference type="Proteomes" id="UP000243006"/>
    </source>
</evidence>
<reference evidence="6 7" key="1">
    <citation type="submission" date="2015-04" db="EMBL/GenBank/DDBJ databases">
        <title>Draft genome of the roundworm Trichinella nativa.</title>
        <authorList>
            <person name="Mitreva M."/>
        </authorList>
    </citation>
    <scope>NUCLEOTIDE SEQUENCE [LARGE SCALE GENOMIC DNA]</scope>
    <source>
        <strain evidence="6 7">ISS45</strain>
    </source>
</reference>
<evidence type="ECO:0000259" key="5">
    <source>
        <dbReference type="PROSITE" id="PS50071"/>
    </source>
</evidence>
<feature type="region of interest" description="Disordered" evidence="4">
    <location>
        <begin position="1"/>
        <end position="29"/>
    </location>
</feature>
<keyword evidence="2 3" id="KW-0539">Nucleus</keyword>
<dbReference type="CDD" id="cd00086">
    <property type="entry name" value="homeodomain"/>
    <property type="match status" value="1"/>
</dbReference>
<keyword evidence="2 3" id="KW-0371">Homeobox</keyword>
<dbReference type="GO" id="GO:0005634">
    <property type="term" value="C:nucleus"/>
    <property type="evidence" value="ECO:0007669"/>
    <property type="project" value="UniProtKB-SubCell"/>
</dbReference>
<evidence type="ECO:0000256" key="3">
    <source>
        <dbReference type="RuleBase" id="RU000682"/>
    </source>
</evidence>
<keyword evidence="2 3" id="KW-0238">DNA-binding</keyword>
<organism evidence="6 7">
    <name type="scientific">Trichinella nativa</name>
    <dbReference type="NCBI Taxonomy" id="6335"/>
    <lineage>
        <taxon>Eukaryota</taxon>
        <taxon>Metazoa</taxon>
        <taxon>Ecdysozoa</taxon>
        <taxon>Nematoda</taxon>
        <taxon>Enoplea</taxon>
        <taxon>Dorylaimia</taxon>
        <taxon>Trichinellida</taxon>
        <taxon>Trichinellidae</taxon>
        <taxon>Trichinella</taxon>
    </lineage>
</organism>
<dbReference type="InterPro" id="IPR001356">
    <property type="entry name" value="HD"/>
</dbReference>
<sequence>GAFKKIKSERSSYASSSVASVPPTPARRRHRTTFTQEQLQELEAAFGKSHYPDIYVREELARVTKLNEARIQSSCRFDSLFMYSRLVPPEKAYCNSVDFNTFLACNWIISREEEESGRMTFYRRWALLSHRSADDRLAPLPSSSTHYSRHRH</sequence>